<evidence type="ECO:0000313" key="2">
    <source>
        <dbReference type="Proteomes" id="UP001175211"/>
    </source>
</evidence>
<protein>
    <submittedName>
        <fullName evidence="1">Uncharacterized protein</fullName>
    </submittedName>
</protein>
<gene>
    <name evidence="1" type="ORF">EV420DRAFT_1773058</name>
</gene>
<keyword evidence="2" id="KW-1185">Reference proteome</keyword>
<dbReference type="Proteomes" id="UP001175211">
    <property type="component" value="Unassembled WGS sequence"/>
</dbReference>
<sequence length="86" mass="9705">MQTQVATLSLTIPQVLPSHTHRTRICHALRWPTTSSLIGDSRLAAKRTPLRKHFFDLGLSPRPTKEADAYSISSESRINKCTITYK</sequence>
<accession>A0AA39MEF1</accession>
<dbReference type="GeneID" id="85364651"/>
<reference evidence="1" key="1">
    <citation type="submission" date="2023-06" db="EMBL/GenBank/DDBJ databases">
        <authorList>
            <consortium name="Lawrence Berkeley National Laboratory"/>
            <person name="Ahrendt S."/>
            <person name="Sahu N."/>
            <person name="Indic B."/>
            <person name="Wong-Bajracharya J."/>
            <person name="Merenyi Z."/>
            <person name="Ke H.-M."/>
            <person name="Monk M."/>
            <person name="Kocsube S."/>
            <person name="Drula E."/>
            <person name="Lipzen A."/>
            <person name="Balint B."/>
            <person name="Henrissat B."/>
            <person name="Andreopoulos B."/>
            <person name="Martin F.M."/>
            <person name="Harder C.B."/>
            <person name="Rigling D."/>
            <person name="Ford K.L."/>
            <person name="Foster G.D."/>
            <person name="Pangilinan J."/>
            <person name="Papanicolaou A."/>
            <person name="Barry K."/>
            <person name="LaButti K."/>
            <person name="Viragh M."/>
            <person name="Koriabine M."/>
            <person name="Yan M."/>
            <person name="Riley R."/>
            <person name="Champramary S."/>
            <person name="Plett K.L."/>
            <person name="Tsai I.J."/>
            <person name="Slot J."/>
            <person name="Sipos G."/>
            <person name="Plett J."/>
            <person name="Nagy L.G."/>
            <person name="Grigoriev I.V."/>
        </authorList>
    </citation>
    <scope>NUCLEOTIDE SEQUENCE</scope>
    <source>
        <strain evidence="1">CCBAS 213</strain>
    </source>
</reference>
<dbReference type="RefSeq" id="XP_060321294.1">
    <property type="nucleotide sequence ID" value="XM_060481103.1"/>
</dbReference>
<evidence type="ECO:0000313" key="1">
    <source>
        <dbReference type="EMBL" id="KAK0431222.1"/>
    </source>
</evidence>
<name>A0AA39MEF1_ARMTA</name>
<organism evidence="1 2">
    <name type="scientific">Armillaria tabescens</name>
    <name type="common">Ringless honey mushroom</name>
    <name type="synonym">Agaricus tabescens</name>
    <dbReference type="NCBI Taxonomy" id="1929756"/>
    <lineage>
        <taxon>Eukaryota</taxon>
        <taxon>Fungi</taxon>
        <taxon>Dikarya</taxon>
        <taxon>Basidiomycota</taxon>
        <taxon>Agaricomycotina</taxon>
        <taxon>Agaricomycetes</taxon>
        <taxon>Agaricomycetidae</taxon>
        <taxon>Agaricales</taxon>
        <taxon>Marasmiineae</taxon>
        <taxon>Physalacriaceae</taxon>
        <taxon>Desarmillaria</taxon>
    </lineage>
</organism>
<proteinExistence type="predicted"/>
<dbReference type="EMBL" id="JAUEPS010000432">
    <property type="protein sequence ID" value="KAK0431222.1"/>
    <property type="molecule type" value="Genomic_DNA"/>
</dbReference>
<dbReference type="AlphaFoldDB" id="A0AA39MEF1"/>
<comment type="caution">
    <text evidence="1">The sequence shown here is derived from an EMBL/GenBank/DDBJ whole genome shotgun (WGS) entry which is preliminary data.</text>
</comment>